<comment type="caution">
    <text evidence="2">The sequence shown here is derived from an EMBL/GenBank/DDBJ whole genome shotgun (WGS) entry which is preliminary data.</text>
</comment>
<evidence type="ECO:0000313" key="3">
    <source>
        <dbReference type="Proteomes" id="UP000596742"/>
    </source>
</evidence>
<keyword evidence="1" id="KW-0472">Membrane</keyword>
<keyword evidence="3" id="KW-1185">Reference proteome</keyword>
<sequence>MVLSYKMNTCTRKTIEILRLIVFVFMLKGITSSADVSTTQYATKSQTKPALPPDKALGLLYNSTLILETSFTRNDLKSAVSALSDVLYRFSTGYNYGLGNITLFDRISAIKISLTSLNDNVFQTGKRVKRLFIFFHLFQLRRTLDAYEEDIDKCFNYLKEYLSDSYSYRQNLISCYDVILPYTLDIGQLLKGQPVTFFKGNIFRRIMDKTSYCDGTQMLDMFKFILGVFTKGCLVTISAEPLKFGSNYSIYEHHDQCQNYIKSAFIKYTAIILNCKFQPCDTLFNVLQKYSNESDVNILSTRFRNIFPWYYFVVIYFNDEDISNIEFIGETLNRLIIPRSGKVKTIIMWSEFGNKHTHGGTDRYEYGIRYPKALVKAEIDQMNMTIPYTMTNAQLRLSLIGYREYTKAGKTHSRCISVHSADDAEDGSIIKITRWLMATIFGSVALVFLFICYHIAKWK</sequence>
<protein>
    <submittedName>
        <fullName evidence="2">Uncharacterized protein</fullName>
    </submittedName>
</protein>
<dbReference type="AlphaFoldDB" id="A0A8B6CCY0"/>
<keyword evidence="1" id="KW-1133">Transmembrane helix</keyword>
<dbReference type="OrthoDB" id="6071283at2759"/>
<gene>
    <name evidence="2" type="ORF">MGAL_10B023263</name>
</gene>
<keyword evidence="1" id="KW-0812">Transmembrane</keyword>
<accession>A0A8B6CCY0</accession>
<reference evidence="2" key="1">
    <citation type="submission" date="2018-11" db="EMBL/GenBank/DDBJ databases">
        <authorList>
            <person name="Alioto T."/>
            <person name="Alioto T."/>
        </authorList>
    </citation>
    <scope>NUCLEOTIDE SEQUENCE</scope>
</reference>
<evidence type="ECO:0000256" key="1">
    <source>
        <dbReference type="SAM" id="Phobius"/>
    </source>
</evidence>
<dbReference type="EMBL" id="UYJE01001578">
    <property type="protein sequence ID" value="VDI03314.1"/>
    <property type="molecule type" value="Genomic_DNA"/>
</dbReference>
<feature type="transmembrane region" description="Helical" evidence="1">
    <location>
        <begin position="435"/>
        <end position="456"/>
    </location>
</feature>
<name>A0A8B6CCY0_MYTGA</name>
<dbReference type="Proteomes" id="UP000596742">
    <property type="component" value="Unassembled WGS sequence"/>
</dbReference>
<proteinExistence type="predicted"/>
<evidence type="ECO:0000313" key="2">
    <source>
        <dbReference type="EMBL" id="VDI03314.1"/>
    </source>
</evidence>
<organism evidence="2 3">
    <name type="scientific">Mytilus galloprovincialis</name>
    <name type="common">Mediterranean mussel</name>
    <dbReference type="NCBI Taxonomy" id="29158"/>
    <lineage>
        <taxon>Eukaryota</taxon>
        <taxon>Metazoa</taxon>
        <taxon>Spiralia</taxon>
        <taxon>Lophotrochozoa</taxon>
        <taxon>Mollusca</taxon>
        <taxon>Bivalvia</taxon>
        <taxon>Autobranchia</taxon>
        <taxon>Pteriomorphia</taxon>
        <taxon>Mytilida</taxon>
        <taxon>Mytiloidea</taxon>
        <taxon>Mytilidae</taxon>
        <taxon>Mytilinae</taxon>
        <taxon>Mytilus</taxon>
    </lineage>
</organism>